<dbReference type="InterPro" id="IPR030678">
    <property type="entry name" value="Peptide/Ni-bd"/>
</dbReference>
<dbReference type="PANTHER" id="PTHR30290:SF83">
    <property type="entry name" value="ABC TRANSPORTER SUBSTRATE-BINDING PROTEIN"/>
    <property type="match status" value="1"/>
</dbReference>
<name>A0A087C104_9BIFI</name>
<proteinExistence type="predicted"/>
<evidence type="ECO:0000313" key="4">
    <source>
        <dbReference type="Proteomes" id="UP000029082"/>
    </source>
</evidence>
<dbReference type="GO" id="GO:0042597">
    <property type="term" value="C:periplasmic space"/>
    <property type="evidence" value="ECO:0007669"/>
    <property type="project" value="UniProtKB-ARBA"/>
</dbReference>
<dbReference type="AlphaFoldDB" id="A0A087C104"/>
<dbReference type="OrthoDB" id="9046151at2"/>
<dbReference type="InterPro" id="IPR039424">
    <property type="entry name" value="SBP_5"/>
</dbReference>
<organism evidence="3 4">
    <name type="scientific">Bifidobacterium mongoliense DSM 21395</name>
    <dbReference type="NCBI Taxonomy" id="1437603"/>
    <lineage>
        <taxon>Bacteria</taxon>
        <taxon>Bacillati</taxon>
        <taxon>Actinomycetota</taxon>
        <taxon>Actinomycetes</taxon>
        <taxon>Bifidobacteriales</taxon>
        <taxon>Bifidobacteriaceae</taxon>
        <taxon>Bifidobacterium</taxon>
    </lineage>
</organism>
<keyword evidence="4" id="KW-1185">Reference proteome</keyword>
<reference evidence="3 4" key="1">
    <citation type="submission" date="2014-03" db="EMBL/GenBank/DDBJ databases">
        <title>Genomics of Bifidobacteria.</title>
        <authorList>
            <person name="Ventura M."/>
            <person name="Milani C."/>
            <person name="Lugli G.A."/>
        </authorList>
    </citation>
    <scope>NUCLEOTIDE SEQUENCE [LARGE SCALE GENOMIC DNA]</scope>
    <source>
        <strain evidence="3 4">DSM 21395</strain>
    </source>
</reference>
<dbReference type="eggNOG" id="COG4166">
    <property type="taxonomic scope" value="Bacteria"/>
</dbReference>
<evidence type="ECO:0000259" key="2">
    <source>
        <dbReference type="Pfam" id="PF00496"/>
    </source>
</evidence>
<comment type="caution">
    <text evidence="3">The sequence shown here is derived from an EMBL/GenBank/DDBJ whole genome shotgun (WGS) entry which is preliminary data.</text>
</comment>
<dbReference type="Gene3D" id="3.40.190.10">
    <property type="entry name" value="Periplasmic binding protein-like II"/>
    <property type="match status" value="1"/>
</dbReference>
<dbReference type="PIRSF" id="PIRSF002741">
    <property type="entry name" value="MppA"/>
    <property type="match status" value="1"/>
</dbReference>
<protein>
    <submittedName>
        <fullName evidence="3">Dipeptide-binding ABC transporter, periplasmic substrate-binding component</fullName>
    </submittedName>
</protein>
<dbReference type="RefSeq" id="WP_033511316.1">
    <property type="nucleotide sequence ID" value="NZ_JDUO01000001.1"/>
</dbReference>
<dbReference type="Gene3D" id="3.10.105.10">
    <property type="entry name" value="Dipeptide-binding Protein, Domain 3"/>
    <property type="match status" value="1"/>
</dbReference>
<dbReference type="STRING" id="1437603.GCA_000771525_00119"/>
<dbReference type="InterPro" id="IPR000914">
    <property type="entry name" value="SBP_5_dom"/>
</dbReference>
<dbReference type="GeneID" id="93093679"/>
<dbReference type="GO" id="GO:0015833">
    <property type="term" value="P:peptide transport"/>
    <property type="evidence" value="ECO:0007669"/>
    <property type="project" value="TreeGrafter"/>
</dbReference>
<dbReference type="Proteomes" id="UP000029082">
    <property type="component" value="Unassembled WGS sequence"/>
</dbReference>
<sequence>MVNATLRKRLAALVAAGLSLVLGACGTSTSSKPSGESGGNSVITVNNVEPAQGLIPTSTNDLAGWKIVTQLFEGLVTFSNTGALIYADAQSITPNADATQFTITLRPGLVFSDGTPITAETYARSWSFGANAANGQTGSAGFSTIEGYDRLQDEHGDLHAQLSGLKAIDARTLQVTMATPDSSFPYKVGDVAFLPIPTASLDHIEDFGKHPAGNGPYRLASWDHDQAIRLVPNPHYTGPRKAVNAGVTYRLYTQLDSAYSDLESGNLDVLDTIPNSALTTYQYDDRITAFNKPGPGFKSFTIPQNLAHFSEEEGQLRRTAISLSIDRKTIVTKVLHGTAEVATDFTAPTITGHNTTLKGSDVLRRNATKAKELWKRADAMSPWGGTFRLAYSADSGNKPWVEAITNAVSNTLGISASPYAFPTQKEFSGAVHDRTIHAAFTQGMQSDYPHPEGYLVQAYSSASADGKGLNNGDYRSAAFDRFMDQAARETKLESSLVHYHASQELLLHDLPVIPLWYANVTAGAGKQMRHVSFNYMGVPEYYRLTK</sequence>
<dbReference type="CDD" id="cd00995">
    <property type="entry name" value="PBP2_NikA_DppA_OppA_like"/>
    <property type="match status" value="1"/>
</dbReference>
<dbReference type="Pfam" id="PF00496">
    <property type="entry name" value="SBP_bac_5"/>
    <property type="match status" value="1"/>
</dbReference>
<feature type="domain" description="Solute-binding protein family 5" evidence="2">
    <location>
        <begin position="89"/>
        <end position="463"/>
    </location>
</feature>
<feature type="chain" id="PRO_5039407515" evidence="1">
    <location>
        <begin position="25"/>
        <end position="546"/>
    </location>
</feature>
<dbReference type="Gene3D" id="3.90.76.10">
    <property type="entry name" value="Dipeptide-binding Protein, Domain 1"/>
    <property type="match status" value="1"/>
</dbReference>
<dbReference type="EMBL" id="JGZE01000010">
    <property type="protein sequence ID" value="KFI76954.1"/>
    <property type="molecule type" value="Genomic_DNA"/>
</dbReference>
<dbReference type="GO" id="GO:1904680">
    <property type="term" value="F:peptide transmembrane transporter activity"/>
    <property type="evidence" value="ECO:0007669"/>
    <property type="project" value="TreeGrafter"/>
</dbReference>
<dbReference type="GO" id="GO:0043190">
    <property type="term" value="C:ATP-binding cassette (ABC) transporter complex"/>
    <property type="evidence" value="ECO:0007669"/>
    <property type="project" value="InterPro"/>
</dbReference>
<dbReference type="PROSITE" id="PS51257">
    <property type="entry name" value="PROKAR_LIPOPROTEIN"/>
    <property type="match status" value="1"/>
</dbReference>
<evidence type="ECO:0000256" key="1">
    <source>
        <dbReference type="SAM" id="SignalP"/>
    </source>
</evidence>
<feature type="signal peptide" evidence="1">
    <location>
        <begin position="1"/>
        <end position="24"/>
    </location>
</feature>
<accession>A0A087C104</accession>
<dbReference type="SUPFAM" id="SSF53850">
    <property type="entry name" value="Periplasmic binding protein-like II"/>
    <property type="match status" value="1"/>
</dbReference>
<gene>
    <name evidence="3" type="ORF">BMON_0508</name>
</gene>
<evidence type="ECO:0000313" key="3">
    <source>
        <dbReference type="EMBL" id="KFI76954.1"/>
    </source>
</evidence>
<dbReference type="PANTHER" id="PTHR30290">
    <property type="entry name" value="PERIPLASMIC BINDING COMPONENT OF ABC TRANSPORTER"/>
    <property type="match status" value="1"/>
</dbReference>
<keyword evidence="1" id="KW-0732">Signal</keyword>